<dbReference type="AlphaFoldDB" id="A0A1G5G4Q7"/>
<gene>
    <name evidence="1" type="ORF">SAMN05216233_109208</name>
</gene>
<dbReference type="Proteomes" id="UP000198870">
    <property type="component" value="Unassembled WGS sequence"/>
</dbReference>
<proteinExistence type="predicted"/>
<sequence>MCNRRSRAMKLGKHIDQVERIEAWGHKIVATLDEVMKDVRLTPCGGWTQIAGPKVWGELIEEEAGMLLKEMREEQAGIEAGERG</sequence>
<evidence type="ECO:0000313" key="1">
    <source>
        <dbReference type="EMBL" id="SCY46309.1"/>
    </source>
</evidence>
<keyword evidence="2" id="KW-1185">Reference proteome</keyword>
<name>A0A1G5G4Q7_9BACT</name>
<protein>
    <submittedName>
        <fullName evidence="1">Uncharacterized protein</fullName>
    </submittedName>
</protein>
<dbReference type="STRING" id="419481.SAMN05216233_109208"/>
<organism evidence="1 2">
    <name type="scientific">Desulfoluna spongiiphila</name>
    <dbReference type="NCBI Taxonomy" id="419481"/>
    <lineage>
        <taxon>Bacteria</taxon>
        <taxon>Pseudomonadati</taxon>
        <taxon>Thermodesulfobacteriota</taxon>
        <taxon>Desulfobacteria</taxon>
        <taxon>Desulfobacterales</taxon>
        <taxon>Desulfolunaceae</taxon>
        <taxon>Desulfoluna</taxon>
    </lineage>
</organism>
<reference evidence="1 2" key="1">
    <citation type="submission" date="2016-10" db="EMBL/GenBank/DDBJ databases">
        <authorList>
            <person name="de Groot N.N."/>
        </authorList>
    </citation>
    <scope>NUCLEOTIDE SEQUENCE [LARGE SCALE GENOMIC DNA]</scope>
    <source>
        <strain evidence="1 2">AA1</strain>
    </source>
</reference>
<accession>A0A1G5G4Q7</accession>
<dbReference type="EMBL" id="FMUX01000009">
    <property type="protein sequence ID" value="SCY46309.1"/>
    <property type="molecule type" value="Genomic_DNA"/>
</dbReference>
<evidence type="ECO:0000313" key="2">
    <source>
        <dbReference type="Proteomes" id="UP000198870"/>
    </source>
</evidence>
<dbReference type="RefSeq" id="WP_092211268.1">
    <property type="nucleotide sequence ID" value="NZ_FMUX01000009.1"/>
</dbReference>